<feature type="region of interest" description="Disordered" evidence="12">
    <location>
        <begin position="309"/>
        <end position="347"/>
    </location>
</feature>
<protein>
    <submittedName>
        <fullName evidence="16 18">Targeting protein for Xklp2</fullName>
    </submittedName>
</protein>
<feature type="domain" description="TPX2 central" evidence="15">
    <location>
        <begin position="333"/>
        <end position="459"/>
    </location>
</feature>
<dbReference type="Proteomes" id="UP000008143">
    <property type="component" value="Chromosome 10"/>
</dbReference>
<dbReference type="GO" id="GO:0005634">
    <property type="term" value="C:nucleus"/>
    <property type="evidence" value="ECO:0007669"/>
    <property type="project" value="UniProtKB-SubCell"/>
</dbReference>
<dbReference type="PANTHER" id="PTHR14326:SF44">
    <property type="entry name" value="TARGETING PROTEIN FOR XKLP2"/>
    <property type="match status" value="1"/>
</dbReference>
<evidence type="ECO:0000256" key="2">
    <source>
        <dbReference type="ARBA" id="ARBA00004647"/>
    </source>
</evidence>
<feature type="compositionally biased region" description="Basic residues" evidence="12">
    <location>
        <begin position="87"/>
        <end position="105"/>
    </location>
</feature>
<dbReference type="Bgee" id="ENSXETG00000002548">
    <property type="expression patterns" value="Expressed in 2-cell stage embryo and 14 other cell types or tissues"/>
</dbReference>
<keyword evidence="8" id="KW-0498">Mitosis</keyword>
<evidence type="ECO:0000256" key="6">
    <source>
        <dbReference type="ARBA" id="ARBA00022618"/>
    </source>
</evidence>
<evidence type="ECO:0000256" key="7">
    <source>
        <dbReference type="ARBA" id="ARBA00022701"/>
    </source>
</evidence>
<dbReference type="HOGENOM" id="CLU_022592_0_0_1"/>
<sequence>MAEAQDLYTFDAPSTFINFTAFHEDHGADSWFDKVTNAENIPPDQRQLSEIPAVNAEQNGMVEPEETSPSKETVSESAAHFSDGKSQARRSSRRMSRKHRQKLLVKMRETRLEKETAQSDCPPTKKLKGSSTKGARTPVIRGQPRSGHGSNTSPRPKAPLTLPSTPTVLKRKNVMVKPKSSEEQELERMQELQKEMLENLKKNEHSMKAAISGTGPSVKKSAVPITKPVDFHFKTDDRPKRVADQPKGEEYKEVDFAAALRKHPPSPVSKAALTVPKPFNLSKGKRKHEEASEFVSTAEQVISFSKKTPARYHLRSRQRELEGPSPVKMVRPKLTNPKTPLLQTKQRLRPVMCKSAAELEAEELERIQQYKFKAQELDSRILEGAQVLPRKPPVKEPTKAIGFDLEIEKRIQQREKRDEGEEEAFTFHSRPCPSKLLTEVVGVPLKKLLPVTVPHSPSFALKNRVRLPAREEKEEEVPAIKATAMPHYGVPFRPKLVQQRQVEVCPFSFSDQDRERLLRKEKRMEELRKEEVHKFKAQPLPEFGHVSLPEKRVKMPTQQEPFVLEIDKRGAPRLQRWQQQVKEEQKQQKEMAVFKARPNTVVHQEPFLPKKESRCLTATEGFELATEKRAKERQEFEKSLAEMEAQKSLLEEETRQRQEEEEREEISHLRKELVHKAQPIRKYKAVDVKASDTPLTIPESPNFSDRFKC</sequence>
<dbReference type="InterPro" id="IPR027330">
    <property type="entry name" value="TPX2_central_dom"/>
</dbReference>
<keyword evidence="10" id="KW-0539">Nucleus</keyword>
<keyword evidence="6" id="KW-0132">Cell division</keyword>
<feature type="compositionally biased region" description="Polar residues" evidence="12">
    <location>
        <begin position="336"/>
        <end position="345"/>
    </location>
</feature>
<feature type="domain" description="TPX2 C-terminal" evidence="13">
    <location>
        <begin position="622"/>
        <end position="696"/>
    </location>
</feature>
<dbReference type="RefSeq" id="XP_031749808.1">
    <property type="nucleotide sequence ID" value="XM_031893948.1"/>
</dbReference>
<evidence type="ECO:0000256" key="10">
    <source>
        <dbReference type="ARBA" id="ARBA00023242"/>
    </source>
</evidence>
<keyword evidence="11" id="KW-0131">Cell cycle</keyword>
<dbReference type="Pfam" id="PF12214">
    <property type="entry name" value="TPX2_importin"/>
    <property type="match status" value="1"/>
</dbReference>
<evidence type="ECO:0000259" key="15">
    <source>
        <dbReference type="Pfam" id="PF12214"/>
    </source>
</evidence>
<evidence type="ECO:0000313" key="18">
    <source>
        <dbReference type="RefSeq" id="XP_031749808.1"/>
    </source>
</evidence>
<feature type="domain" description="Aurora-A binding" evidence="14">
    <location>
        <begin position="1"/>
        <end position="50"/>
    </location>
</feature>
<dbReference type="AGR" id="Xenbase:XB-GENE-5810264"/>
<dbReference type="GO" id="GO:0000922">
    <property type="term" value="C:spindle pole"/>
    <property type="evidence" value="ECO:0007669"/>
    <property type="project" value="UniProtKB-SubCell"/>
</dbReference>
<evidence type="ECO:0000259" key="14">
    <source>
        <dbReference type="Pfam" id="PF09041"/>
    </source>
</evidence>
<feature type="region of interest" description="Disordered" evidence="12">
    <location>
        <begin position="644"/>
        <end position="668"/>
    </location>
</feature>
<reference evidence="16" key="2">
    <citation type="submission" date="2011-06" db="UniProtKB">
        <authorList>
            <consortium name="Ensembl"/>
        </authorList>
    </citation>
    <scope>IDENTIFICATION</scope>
</reference>
<dbReference type="GO" id="GO:0005874">
    <property type="term" value="C:microtubule"/>
    <property type="evidence" value="ECO:0007669"/>
    <property type="project" value="UniProtKB-KW"/>
</dbReference>
<evidence type="ECO:0000313" key="19">
    <source>
        <dbReference type="Xenbase" id="XB-GENE-5810264"/>
    </source>
</evidence>
<dbReference type="InterPro" id="IPR015128">
    <property type="entry name" value="Aurora-A-bd"/>
</dbReference>
<keyword evidence="17" id="KW-1185">Reference proteome</keyword>
<evidence type="ECO:0000256" key="3">
    <source>
        <dbReference type="ARBA" id="ARBA00005885"/>
    </source>
</evidence>
<dbReference type="InterPro" id="IPR009675">
    <property type="entry name" value="TPX2_fam"/>
</dbReference>
<evidence type="ECO:0000256" key="12">
    <source>
        <dbReference type="SAM" id="MobiDB-lite"/>
    </source>
</evidence>
<dbReference type="GeneID" id="100124787"/>
<evidence type="ECO:0000259" key="13">
    <source>
        <dbReference type="Pfam" id="PF06886"/>
    </source>
</evidence>
<dbReference type="GeneTree" id="ENSGT00390000009842"/>
<evidence type="ECO:0000256" key="9">
    <source>
        <dbReference type="ARBA" id="ARBA00023212"/>
    </source>
</evidence>
<dbReference type="Pfam" id="PF06886">
    <property type="entry name" value="TPX2"/>
    <property type="match status" value="2"/>
</dbReference>
<reference evidence="16" key="1">
    <citation type="journal article" date="2010" name="Science">
        <title>The genome of the Western clawed frog Xenopus tropicalis.</title>
        <authorList>
            <person name="Hellsten U."/>
            <person name="Harland R.M."/>
            <person name="Gilchrist M.J."/>
            <person name="Hendrix D."/>
            <person name="Jurka J."/>
            <person name="Kapitonov V."/>
            <person name="Ovcharenko I."/>
            <person name="Putnam N.H."/>
            <person name="Shu S."/>
            <person name="Taher L."/>
            <person name="Blitz I.L."/>
            <person name="Blumberg B."/>
            <person name="Dichmann D.S."/>
            <person name="Dubchak I."/>
            <person name="Amaya E."/>
            <person name="Detter J.C."/>
            <person name="Fletcher R."/>
            <person name="Gerhard D.S."/>
            <person name="Goodstein D."/>
            <person name="Graves T."/>
            <person name="Grigoriev I.V."/>
            <person name="Grimwood J."/>
            <person name="Kawashima T."/>
            <person name="Lindquist E."/>
            <person name="Lucas S.M."/>
            <person name="Mead P.E."/>
            <person name="Mitros T."/>
            <person name="Ogino H."/>
            <person name="Ohta Y."/>
            <person name="Poliakov A.V."/>
            <person name="Pollet N."/>
            <person name="Robert J."/>
            <person name="Salamov A."/>
            <person name="Sater A.K."/>
            <person name="Schmutz J."/>
            <person name="Terry A."/>
            <person name="Vize P.D."/>
            <person name="Warren W.C."/>
            <person name="Wells D."/>
            <person name="Wills A."/>
            <person name="Wilson R.K."/>
            <person name="Zimmerman L.B."/>
            <person name="Zorn A.M."/>
            <person name="Grainger R."/>
            <person name="Grammer T."/>
            <person name="Khokha M.K."/>
            <person name="Richardson P.M."/>
            <person name="Rokhsar D.S."/>
        </authorList>
    </citation>
    <scope>NUCLEOTIDE SEQUENCE [LARGE SCALE GENOMIC DNA]</scope>
    <source>
        <strain evidence="16">Nigerian</strain>
    </source>
</reference>
<organism evidence="16">
    <name type="scientific">Xenopus tropicalis</name>
    <name type="common">Western clawed frog</name>
    <name type="synonym">Silurana tropicalis</name>
    <dbReference type="NCBI Taxonomy" id="8364"/>
    <lineage>
        <taxon>Eukaryota</taxon>
        <taxon>Metazoa</taxon>
        <taxon>Chordata</taxon>
        <taxon>Craniata</taxon>
        <taxon>Vertebrata</taxon>
        <taxon>Euteleostomi</taxon>
        <taxon>Amphibia</taxon>
        <taxon>Batrachia</taxon>
        <taxon>Anura</taxon>
        <taxon>Pipoidea</taxon>
        <taxon>Pipidae</taxon>
        <taxon>Xenopodinae</taxon>
        <taxon>Xenopus</taxon>
        <taxon>Silurana</taxon>
    </lineage>
</organism>
<dbReference type="Xenbase" id="XB-GENE-5810264">
    <property type="gene designation" value="tpx2"/>
</dbReference>
<name>F6R2W5_XENTR</name>
<evidence type="ECO:0000313" key="16">
    <source>
        <dbReference type="Ensembl" id="ENSXETP00000005433"/>
    </source>
</evidence>
<evidence type="ECO:0000256" key="4">
    <source>
        <dbReference type="ARBA" id="ARBA00022490"/>
    </source>
</evidence>
<keyword evidence="7" id="KW-0493">Microtubule</keyword>
<comment type="similarity">
    <text evidence="3">Belongs to the TPX2 family.</text>
</comment>
<accession>F6R2W5</accession>
<keyword evidence="9" id="KW-0206">Cytoskeleton</keyword>
<evidence type="ECO:0000256" key="11">
    <source>
        <dbReference type="ARBA" id="ARBA00023306"/>
    </source>
</evidence>
<evidence type="ECO:0000313" key="17">
    <source>
        <dbReference type="Proteomes" id="UP000008143"/>
    </source>
</evidence>
<dbReference type="PANTHER" id="PTHR14326">
    <property type="entry name" value="TARGETING PROTEIN FOR XKLP2"/>
    <property type="match status" value="1"/>
</dbReference>
<feature type="domain" description="TPX2 C-terminal" evidence="13">
    <location>
        <begin position="513"/>
        <end position="557"/>
    </location>
</feature>
<feature type="region of interest" description="Disordered" evidence="12">
    <location>
        <begin position="37"/>
        <end position="189"/>
    </location>
</feature>
<dbReference type="CTD" id="22974"/>
<keyword evidence="4" id="KW-0963">Cytoplasm</keyword>
<proteinExistence type="inferred from homology"/>
<reference evidence="18" key="3">
    <citation type="submission" date="2025-04" db="UniProtKB">
        <authorList>
            <consortium name="RefSeq"/>
        </authorList>
    </citation>
    <scope>IDENTIFICATION</scope>
    <source>
        <strain evidence="18">Nigerian</strain>
        <tissue evidence="18">Liver and blood</tissue>
    </source>
</reference>
<feature type="compositionally biased region" description="Basic and acidic residues" evidence="12">
    <location>
        <begin position="179"/>
        <end position="189"/>
    </location>
</feature>
<dbReference type="Ensembl" id="ENSXETT00000005433">
    <property type="protein sequence ID" value="ENSXETP00000005433"/>
    <property type="gene ID" value="ENSXETG00000002548"/>
</dbReference>
<keyword evidence="5" id="KW-0597">Phosphoprotein</keyword>
<feature type="region of interest" description="Disordered" evidence="12">
    <location>
        <begin position="229"/>
        <end position="249"/>
    </location>
</feature>
<gene>
    <name evidence="16 18 19" type="primary">tpx2</name>
    <name evidence="18" type="synonym">dil-2</name>
    <name evidence="18" type="synonym">dil2</name>
    <name evidence="18" type="synonym">hctp4</name>
    <name evidence="18" type="synonym">repp86</name>
    <name evidence="18" type="synonym">tpx2-a</name>
    <name evidence="18" type="synonym">tpx2-b</name>
</gene>
<dbReference type="AlphaFoldDB" id="F6R2W5"/>
<evidence type="ECO:0000256" key="5">
    <source>
        <dbReference type="ARBA" id="ARBA00022553"/>
    </source>
</evidence>
<dbReference type="GO" id="GO:0060236">
    <property type="term" value="P:regulation of mitotic spindle organization"/>
    <property type="evidence" value="ECO:0007669"/>
    <property type="project" value="InterPro"/>
</dbReference>
<dbReference type="InterPro" id="IPR027329">
    <property type="entry name" value="TPX2_C"/>
</dbReference>
<dbReference type="GO" id="GO:0051301">
    <property type="term" value="P:cell division"/>
    <property type="evidence" value="ECO:0007669"/>
    <property type="project" value="UniProtKB-KW"/>
</dbReference>
<dbReference type="Pfam" id="PF09041">
    <property type="entry name" value="Aurora-A_bind"/>
    <property type="match status" value="1"/>
</dbReference>
<evidence type="ECO:0000256" key="8">
    <source>
        <dbReference type="ARBA" id="ARBA00022776"/>
    </source>
</evidence>
<feature type="compositionally biased region" description="Basic and acidic residues" evidence="12">
    <location>
        <begin position="106"/>
        <end position="117"/>
    </location>
</feature>
<evidence type="ECO:0000256" key="1">
    <source>
        <dbReference type="ARBA" id="ARBA00004123"/>
    </source>
</evidence>
<comment type="subcellular location">
    <subcellularLocation>
        <location evidence="2">Cytoplasm</location>
        <location evidence="2">Cytoskeleton</location>
        <location evidence="2">Spindle pole</location>
    </subcellularLocation>
    <subcellularLocation>
        <location evidence="1">Nucleus</location>
    </subcellularLocation>
</comment>